<comment type="caution">
    <text evidence="1">The sequence shown here is derived from an EMBL/GenBank/DDBJ whole genome shotgun (WGS) entry which is preliminary data.</text>
</comment>
<dbReference type="SUPFAM" id="SSF47413">
    <property type="entry name" value="lambda repressor-like DNA-binding domains"/>
    <property type="match status" value="1"/>
</dbReference>
<organism evidence="1 2">
    <name type="scientific">Crenobacter cavernae</name>
    <dbReference type="NCBI Taxonomy" id="2290923"/>
    <lineage>
        <taxon>Bacteria</taxon>
        <taxon>Pseudomonadati</taxon>
        <taxon>Pseudomonadota</taxon>
        <taxon>Betaproteobacteria</taxon>
        <taxon>Neisseriales</taxon>
        <taxon>Neisseriaceae</taxon>
        <taxon>Crenobacter</taxon>
    </lineage>
</organism>
<reference evidence="1 2" key="1">
    <citation type="submission" date="2018-10" db="EMBL/GenBank/DDBJ databases">
        <title>Draft genome of Fastidiocella sp. strain 375T, a bacterium isolated from a karstic cave dripping water.</title>
        <authorList>
            <person name="Coelho C."/>
            <person name="Verissimo A."/>
            <person name="Tiago I."/>
        </authorList>
    </citation>
    <scope>NUCLEOTIDE SEQUENCE [LARGE SCALE GENOMIC DNA]</scope>
    <source>
        <strain evidence="1 2">CAVE-375</strain>
    </source>
</reference>
<evidence type="ECO:0000313" key="1">
    <source>
        <dbReference type="EMBL" id="RXZ42722.1"/>
    </source>
</evidence>
<accession>A0ABY0FAN9</accession>
<dbReference type="Proteomes" id="UP000290682">
    <property type="component" value="Unassembled WGS sequence"/>
</dbReference>
<protein>
    <submittedName>
        <fullName evidence="1">Type II toxin-antitoxin system HicB family antitoxin</fullName>
    </submittedName>
</protein>
<gene>
    <name evidence="1" type="ORF">EBB06_12585</name>
</gene>
<dbReference type="RefSeq" id="WP_129213511.1">
    <property type="nucleotide sequence ID" value="NZ_REGR01000014.1"/>
</dbReference>
<dbReference type="SUPFAM" id="SSF143100">
    <property type="entry name" value="TTHA1013/TTHA0281-like"/>
    <property type="match status" value="1"/>
</dbReference>
<dbReference type="EMBL" id="REGR01000014">
    <property type="protein sequence ID" value="RXZ42722.1"/>
    <property type="molecule type" value="Genomic_DNA"/>
</dbReference>
<dbReference type="Gene3D" id="3.30.160.250">
    <property type="match status" value="1"/>
</dbReference>
<evidence type="ECO:0000313" key="2">
    <source>
        <dbReference type="Proteomes" id="UP000290682"/>
    </source>
</evidence>
<dbReference type="InterPro" id="IPR010982">
    <property type="entry name" value="Lambda_DNA-bd_dom_sf"/>
</dbReference>
<keyword evidence="2" id="KW-1185">Reference proteome</keyword>
<dbReference type="InterPro" id="IPR035069">
    <property type="entry name" value="TTHA1013/TTHA0281-like"/>
</dbReference>
<proteinExistence type="predicted"/>
<name>A0ABY0FAN9_9NEIS</name>
<sequence length="140" mass="15160">MLIYPVTLTDEDNGVSVSFPDVPEALTFGETRDEALREAVDALLTALIIYQDERRAFPLPGALDSGNAAIALPLMGSLKLLLHNAMVEKGWRKADLARATGWAGSQIERALDPRYASKLDALETALAALGKRVSVQLVDR</sequence>